<evidence type="ECO:0000256" key="1">
    <source>
        <dbReference type="SAM" id="Coils"/>
    </source>
</evidence>
<feature type="compositionally biased region" description="Polar residues" evidence="2">
    <location>
        <begin position="164"/>
        <end position="180"/>
    </location>
</feature>
<name>A0A0W0ZDI2_9GAMM</name>
<accession>A0A0W0ZDI2</accession>
<comment type="caution">
    <text evidence="3">The sequence shown here is derived from an EMBL/GenBank/DDBJ whole genome shotgun (WGS) entry which is preliminary data.</text>
</comment>
<protein>
    <submittedName>
        <fullName evidence="3">Substrate of the Dot/Icm secretion system</fullName>
    </submittedName>
</protein>
<reference evidence="3 4" key="1">
    <citation type="submission" date="2015-11" db="EMBL/GenBank/DDBJ databases">
        <title>Genomic analysis of 38 Legionella species identifies large and diverse effector repertoires.</title>
        <authorList>
            <person name="Burstein D."/>
            <person name="Amaro F."/>
            <person name="Zusman T."/>
            <person name="Lifshitz Z."/>
            <person name="Cohen O."/>
            <person name="Gilbert J.A."/>
            <person name="Pupko T."/>
            <person name="Shuman H.A."/>
            <person name="Segal G."/>
        </authorList>
    </citation>
    <scope>NUCLEOTIDE SEQUENCE [LARGE SCALE GENOMIC DNA]</scope>
    <source>
        <strain evidence="3 4">IMVS3376</strain>
    </source>
</reference>
<evidence type="ECO:0000313" key="3">
    <source>
        <dbReference type="EMBL" id="KTD66970.1"/>
    </source>
</evidence>
<gene>
    <name evidence="3" type="ORF">Lste_3176</name>
</gene>
<keyword evidence="1" id="KW-0175">Coiled coil</keyword>
<evidence type="ECO:0000313" key="4">
    <source>
        <dbReference type="Proteomes" id="UP000054926"/>
    </source>
</evidence>
<proteinExistence type="predicted"/>
<dbReference type="OrthoDB" id="5653112at2"/>
<dbReference type="PATRIC" id="fig|947033.5.peg.3378"/>
<dbReference type="AlphaFoldDB" id="A0A0W0ZDI2"/>
<dbReference type="EMBL" id="LNYY01000021">
    <property type="protein sequence ID" value="KTD66970.1"/>
    <property type="molecule type" value="Genomic_DNA"/>
</dbReference>
<feature type="coiled-coil region" evidence="1">
    <location>
        <begin position="62"/>
        <end position="133"/>
    </location>
</feature>
<sequence length="311" mass="34956">MPSVAEELIKERKIKQQIAQEAYDAEVLKSILGQKKIQTVYETMLKDGSADPSKFLSTMESSEKAAHAAAQAKHELNNAKAEVAHGEYLKEREGLDAQKNTLEQQGKFTAEMRKEYEQKCEAAYQKYVDTKKQLDKDSEAGWNAYKEFCQDNRKKYDALINPDDTMSLSAPSETQTSPTVVTPLPSAPKKDVSVVSALNDEIMKKFQETFKDNQWYKDNPPKKGDDGKLSLAFKSDEDMHTFFEKLAKENKNFIIVDGKTNEVMGYAKDGKLCHANGDEFKKGDALKPGGTKLDSFKMPEPQPETTQSNTL</sequence>
<organism evidence="3 4">
    <name type="scientific">Legionella steelei</name>
    <dbReference type="NCBI Taxonomy" id="947033"/>
    <lineage>
        <taxon>Bacteria</taxon>
        <taxon>Pseudomonadati</taxon>
        <taxon>Pseudomonadota</taxon>
        <taxon>Gammaproteobacteria</taxon>
        <taxon>Legionellales</taxon>
        <taxon>Legionellaceae</taxon>
        <taxon>Legionella</taxon>
    </lineage>
</organism>
<feature type="region of interest" description="Disordered" evidence="2">
    <location>
        <begin position="277"/>
        <end position="311"/>
    </location>
</feature>
<keyword evidence="4" id="KW-1185">Reference proteome</keyword>
<dbReference type="Proteomes" id="UP000054926">
    <property type="component" value="Unassembled WGS sequence"/>
</dbReference>
<feature type="region of interest" description="Disordered" evidence="2">
    <location>
        <begin position="162"/>
        <end position="188"/>
    </location>
</feature>
<evidence type="ECO:0000256" key="2">
    <source>
        <dbReference type="SAM" id="MobiDB-lite"/>
    </source>
</evidence>